<organism evidence="2 3">
    <name type="scientific">Nocardia cyriacigeorgica</name>
    <dbReference type="NCBI Taxonomy" id="135487"/>
    <lineage>
        <taxon>Bacteria</taxon>
        <taxon>Bacillati</taxon>
        <taxon>Actinomycetota</taxon>
        <taxon>Actinomycetes</taxon>
        <taxon>Mycobacteriales</taxon>
        <taxon>Nocardiaceae</taxon>
        <taxon>Nocardia</taxon>
    </lineage>
</organism>
<reference evidence="2 3" key="1">
    <citation type="submission" date="2019-02" db="EMBL/GenBank/DDBJ databases">
        <authorList>
            <consortium name="Pathogen Informatics"/>
        </authorList>
    </citation>
    <scope>NUCLEOTIDE SEQUENCE [LARGE SCALE GENOMIC DNA]</scope>
    <source>
        <strain evidence="2 3">3012STDY6756504</strain>
    </source>
</reference>
<feature type="compositionally biased region" description="Low complexity" evidence="1">
    <location>
        <begin position="125"/>
        <end position="137"/>
    </location>
</feature>
<dbReference type="Proteomes" id="UP000290439">
    <property type="component" value="Chromosome"/>
</dbReference>
<name>A0A4U8W609_9NOCA</name>
<sequence>MSAQEPILDVAGGDPAVSRQLSDALRAIAANTTDPAVKDQIGAVLEGKLAVRDFVRAEAFNQTLDRVMPAALEEFESMPEDQRQRLAEQGEAELERYRAELREPTPPAEPMNHSQRPQSPGPPEAASTTTTAAAGAGQLIPGTRKPNRDVIVTPDEPDEDDLYFQERRQRGWLE</sequence>
<feature type="compositionally biased region" description="Basic and acidic residues" evidence="1">
    <location>
        <begin position="80"/>
        <end position="103"/>
    </location>
</feature>
<gene>
    <name evidence="2" type="ORF">NCTC10797_00723</name>
</gene>
<feature type="compositionally biased region" description="Basic and acidic residues" evidence="1">
    <location>
        <begin position="164"/>
        <end position="174"/>
    </location>
</feature>
<protein>
    <submittedName>
        <fullName evidence="2">Uncharacterized protein</fullName>
    </submittedName>
</protein>
<dbReference type="AlphaFoldDB" id="A0A4U8W609"/>
<evidence type="ECO:0000313" key="3">
    <source>
        <dbReference type="Proteomes" id="UP000290439"/>
    </source>
</evidence>
<dbReference type="RefSeq" id="WP_130915983.1">
    <property type="nucleotide sequence ID" value="NZ_JADLPI010000008.1"/>
</dbReference>
<evidence type="ECO:0000313" key="2">
    <source>
        <dbReference type="EMBL" id="VFA96968.1"/>
    </source>
</evidence>
<dbReference type="EMBL" id="LR215973">
    <property type="protein sequence ID" value="VFA96968.1"/>
    <property type="molecule type" value="Genomic_DNA"/>
</dbReference>
<proteinExistence type="predicted"/>
<evidence type="ECO:0000256" key="1">
    <source>
        <dbReference type="SAM" id="MobiDB-lite"/>
    </source>
</evidence>
<feature type="region of interest" description="Disordered" evidence="1">
    <location>
        <begin position="75"/>
        <end position="174"/>
    </location>
</feature>
<accession>A0A4U8W609</accession>